<dbReference type="SUPFAM" id="SSF53756">
    <property type="entry name" value="UDP-Glycosyltransferase/glycogen phosphorylase"/>
    <property type="match status" value="1"/>
</dbReference>
<dbReference type="Pfam" id="PF00534">
    <property type="entry name" value="Glycos_transf_1"/>
    <property type="match status" value="1"/>
</dbReference>
<organism evidence="3 4">
    <name type="scientific">Nonlabens spongiae</name>
    <dbReference type="NCBI Taxonomy" id="331648"/>
    <lineage>
        <taxon>Bacteria</taxon>
        <taxon>Pseudomonadati</taxon>
        <taxon>Bacteroidota</taxon>
        <taxon>Flavobacteriia</taxon>
        <taxon>Flavobacteriales</taxon>
        <taxon>Flavobacteriaceae</taxon>
        <taxon>Nonlabens</taxon>
    </lineage>
</organism>
<dbReference type="AlphaFoldDB" id="A0A1W6MJM1"/>
<proteinExistence type="predicted"/>
<keyword evidence="4" id="KW-1185">Reference proteome</keyword>
<dbReference type="NCBIfam" id="TIGR03999">
    <property type="entry name" value="thiol_BshA"/>
    <property type="match status" value="1"/>
</dbReference>
<reference evidence="3 4" key="1">
    <citation type="submission" date="2016-11" db="EMBL/GenBank/DDBJ databases">
        <title>Trade-off between light-utilization and light-protection in marine flavobacteria.</title>
        <authorList>
            <person name="Kumagai Y."/>
        </authorList>
    </citation>
    <scope>NUCLEOTIDE SEQUENCE [LARGE SCALE GENOMIC DNA]</scope>
    <source>
        <strain evidence="3 4">JCM 13191</strain>
    </source>
</reference>
<dbReference type="OrthoDB" id="9810929at2"/>
<name>A0A1W6MJM1_9FLAO</name>
<dbReference type="Gene3D" id="3.40.50.2000">
    <property type="entry name" value="Glycogen Phosphorylase B"/>
    <property type="match status" value="2"/>
</dbReference>
<dbReference type="PANTHER" id="PTHR45947">
    <property type="entry name" value="SULFOQUINOVOSYL TRANSFERASE SQD2"/>
    <property type="match status" value="1"/>
</dbReference>
<evidence type="ECO:0000259" key="1">
    <source>
        <dbReference type="Pfam" id="PF00534"/>
    </source>
</evidence>
<evidence type="ECO:0000313" key="3">
    <source>
        <dbReference type="EMBL" id="ARN77790.1"/>
    </source>
</evidence>
<gene>
    <name evidence="3" type="ORF">BST97_07140</name>
</gene>
<accession>A0A1W6MJM1</accession>
<protein>
    <submittedName>
        <fullName evidence="3">N-acetyl-alpha-D-glucosaminyl L-malate synthase BshA</fullName>
    </submittedName>
</protein>
<dbReference type="InterPro" id="IPR028098">
    <property type="entry name" value="Glyco_trans_4-like_N"/>
</dbReference>
<evidence type="ECO:0000313" key="4">
    <source>
        <dbReference type="Proteomes" id="UP000193431"/>
    </source>
</evidence>
<feature type="domain" description="Glycosyl transferase family 1" evidence="1">
    <location>
        <begin position="195"/>
        <end position="348"/>
    </location>
</feature>
<dbReference type="EMBL" id="CP019344">
    <property type="protein sequence ID" value="ARN77790.1"/>
    <property type="molecule type" value="Genomic_DNA"/>
</dbReference>
<dbReference type="PANTHER" id="PTHR45947:SF3">
    <property type="entry name" value="SULFOQUINOVOSYL TRANSFERASE SQD2"/>
    <property type="match status" value="1"/>
</dbReference>
<dbReference type="STRING" id="331648.BST97_07140"/>
<dbReference type="Pfam" id="PF13439">
    <property type="entry name" value="Glyco_transf_4"/>
    <property type="match status" value="1"/>
</dbReference>
<dbReference type="InterPro" id="IPR001296">
    <property type="entry name" value="Glyco_trans_1"/>
</dbReference>
<feature type="domain" description="Glycosyltransferase subfamily 4-like N-terminal" evidence="2">
    <location>
        <begin position="13"/>
        <end position="178"/>
    </location>
</feature>
<dbReference type="GO" id="GO:0016757">
    <property type="term" value="F:glycosyltransferase activity"/>
    <property type="evidence" value="ECO:0007669"/>
    <property type="project" value="InterPro"/>
</dbReference>
<evidence type="ECO:0000259" key="2">
    <source>
        <dbReference type="Pfam" id="PF13439"/>
    </source>
</evidence>
<dbReference type="Proteomes" id="UP000193431">
    <property type="component" value="Chromosome"/>
</dbReference>
<dbReference type="RefSeq" id="WP_085766589.1">
    <property type="nucleotide sequence ID" value="NZ_CP019344.1"/>
</dbReference>
<dbReference type="InterPro" id="IPR023881">
    <property type="entry name" value="Thiol_BshA"/>
</dbReference>
<sequence>MKIAIVCYPTFWGSGVVATMLGTSLAQRGHEVHFVTYKQPVRLELLTKNIYFHEVDVEEYPLFHYQPYDLALSSKLVNVVQKHDIELLHVHYAIPHAYAGYMAQQMLKEHDITLPMVTTLHGTDITLVGSNPIYKPSVTFSINKSDVVTSVSQSLKDDTIDIFDIKREIDVVPNFIDMSSYKTEFTDCDRSLMAFPEERIITHISNMRPVKRIMDVVRIFEKVSEQIPSILIMVGDGPERTEAEKYTRRNGLSHKVKWVGNSTEIDRILCFSDLFLLPSEKESFGLAALEAMANRTPVISSNTGGLPEVNENGISGFTSDVGNIDEMAQKAVHILEEDDRLVAFKKSAFAKAEQFDINLVIPQYERLYENAMQKSESETVA</sequence>
<dbReference type="GO" id="GO:0071793">
    <property type="term" value="P:bacillithiol biosynthetic process"/>
    <property type="evidence" value="ECO:0007669"/>
    <property type="project" value="InterPro"/>
</dbReference>
<dbReference type="InterPro" id="IPR050194">
    <property type="entry name" value="Glycosyltransferase_grp1"/>
</dbReference>